<dbReference type="PROSITE" id="PS00216">
    <property type="entry name" value="SUGAR_TRANSPORT_1"/>
    <property type="match status" value="1"/>
</dbReference>
<dbReference type="GO" id="GO:0016020">
    <property type="term" value="C:membrane"/>
    <property type="evidence" value="ECO:0007669"/>
    <property type="project" value="UniProtKB-SubCell"/>
</dbReference>
<feature type="transmembrane region" description="Helical" evidence="6">
    <location>
        <begin position="493"/>
        <end position="511"/>
    </location>
</feature>
<dbReference type="Gene3D" id="1.20.1250.20">
    <property type="entry name" value="MFS general substrate transporter like domains"/>
    <property type="match status" value="1"/>
</dbReference>
<keyword evidence="3 6" id="KW-1133">Transmembrane helix</keyword>
<keyword evidence="2 6" id="KW-0812">Transmembrane</keyword>
<proteinExistence type="predicted"/>
<evidence type="ECO:0000256" key="5">
    <source>
        <dbReference type="SAM" id="MobiDB-lite"/>
    </source>
</evidence>
<feature type="transmembrane region" description="Helical" evidence="6">
    <location>
        <begin position="186"/>
        <end position="209"/>
    </location>
</feature>
<comment type="subcellular location">
    <subcellularLocation>
        <location evidence="1">Membrane</location>
        <topology evidence="1">Multi-pass membrane protein</topology>
    </subcellularLocation>
</comment>
<feature type="transmembrane region" description="Helical" evidence="6">
    <location>
        <begin position="221"/>
        <end position="245"/>
    </location>
</feature>
<protein>
    <recommendedName>
        <fullName evidence="7">Major facilitator superfamily (MFS) profile domain-containing protein</fullName>
    </recommendedName>
</protein>
<dbReference type="PROSITE" id="PS50850">
    <property type="entry name" value="MFS"/>
    <property type="match status" value="1"/>
</dbReference>
<name>A0ABD0T2Z0_LOXSC</name>
<evidence type="ECO:0000256" key="6">
    <source>
        <dbReference type="SAM" id="Phobius"/>
    </source>
</evidence>
<evidence type="ECO:0000256" key="1">
    <source>
        <dbReference type="ARBA" id="ARBA00004141"/>
    </source>
</evidence>
<dbReference type="PANTHER" id="PTHR24064">
    <property type="entry name" value="SOLUTE CARRIER FAMILY 22 MEMBER"/>
    <property type="match status" value="1"/>
</dbReference>
<gene>
    <name evidence="8" type="ORF">ABMA28_002992</name>
</gene>
<feature type="transmembrane region" description="Helical" evidence="6">
    <location>
        <begin position="404"/>
        <end position="422"/>
    </location>
</feature>
<dbReference type="EMBL" id="JBEDNZ010000013">
    <property type="protein sequence ID" value="KAL0830890.1"/>
    <property type="molecule type" value="Genomic_DNA"/>
</dbReference>
<feature type="domain" description="Major facilitator superfamily (MFS) profile" evidence="7">
    <location>
        <begin position="31"/>
        <end position="517"/>
    </location>
</feature>
<dbReference type="InterPro" id="IPR005828">
    <property type="entry name" value="MFS_sugar_transport-like"/>
</dbReference>
<dbReference type="InterPro" id="IPR036259">
    <property type="entry name" value="MFS_trans_sf"/>
</dbReference>
<feature type="transmembrane region" description="Helical" evidence="6">
    <location>
        <begin position="344"/>
        <end position="364"/>
    </location>
</feature>
<dbReference type="InterPro" id="IPR005829">
    <property type="entry name" value="Sugar_transporter_CS"/>
</dbReference>
<feature type="transmembrane region" description="Helical" evidence="6">
    <location>
        <begin position="162"/>
        <end position="180"/>
    </location>
</feature>
<dbReference type="AlphaFoldDB" id="A0ABD0T2Z0"/>
<dbReference type="Proteomes" id="UP001549921">
    <property type="component" value="Unassembled WGS sequence"/>
</dbReference>
<sequence>MTKEKDAVDLDSILAELGQFGRYQIKNYCFILIPIMFSAVYNGQYIFAAAAMNYRCKVPECEASPPQLSTNGWGVWALPESGGRCDRLKPIGDTCSPESFHMNQTITCDAWVYESGDTIVAEFDLACQEWRRTLVGTIHSVGLFAALPLTSYVSDTWGRRTAFVLTAVCAGIMGLIRSFSPNYIMYLAFEFLDATLGSGVYSSGFILALEMVGLNRRVLGGNIISSFFALGQVFLALVAWGIPYWRTLTRVLYAPSLLFIFYFFVIEESVRWLLSKGRKKEAARIIFKAAKTNNKKLSPESVKQLTEETPQEETKPTQPEIHQIVPEEKAQSLTMQVLKSKIMISRLLICSFWWITVTFIYYGLSINSVSLAGNMYVNYILTCLVEIPGYCVSVITLDRFGRKGSIMTAFFICGISLVALPFVPDDMIWLMTSLNMLGKLCISMAFSSIYIYTSELFPTTARHRLLGMCSMFGRIGSIVAPQTPLLMSYMESLPYLIFGIMAGASGLLMIFTPETLRMRLPDTVQQAENIAALPRTRKPTDIIVN</sequence>
<dbReference type="SUPFAM" id="SSF103473">
    <property type="entry name" value="MFS general substrate transporter"/>
    <property type="match status" value="1"/>
</dbReference>
<evidence type="ECO:0000259" key="7">
    <source>
        <dbReference type="PROSITE" id="PS50850"/>
    </source>
</evidence>
<feature type="transmembrane region" description="Helical" evidence="6">
    <location>
        <begin position="465"/>
        <end position="487"/>
    </location>
</feature>
<evidence type="ECO:0000256" key="4">
    <source>
        <dbReference type="ARBA" id="ARBA00023136"/>
    </source>
</evidence>
<comment type="caution">
    <text evidence="8">The sequence shown here is derived from an EMBL/GenBank/DDBJ whole genome shotgun (WGS) entry which is preliminary data.</text>
</comment>
<evidence type="ECO:0000256" key="3">
    <source>
        <dbReference type="ARBA" id="ARBA00022989"/>
    </source>
</evidence>
<dbReference type="InterPro" id="IPR020846">
    <property type="entry name" value="MFS_dom"/>
</dbReference>
<feature type="transmembrane region" description="Helical" evidence="6">
    <location>
        <begin position="251"/>
        <end position="274"/>
    </location>
</feature>
<evidence type="ECO:0000313" key="9">
    <source>
        <dbReference type="Proteomes" id="UP001549921"/>
    </source>
</evidence>
<dbReference type="CDD" id="cd17317">
    <property type="entry name" value="MFS_SLC22"/>
    <property type="match status" value="1"/>
</dbReference>
<evidence type="ECO:0000256" key="2">
    <source>
        <dbReference type="ARBA" id="ARBA00022692"/>
    </source>
</evidence>
<dbReference type="Pfam" id="PF00083">
    <property type="entry name" value="Sugar_tr"/>
    <property type="match status" value="1"/>
</dbReference>
<keyword evidence="4 6" id="KW-0472">Membrane</keyword>
<evidence type="ECO:0000313" key="8">
    <source>
        <dbReference type="EMBL" id="KAL0830890.1"/>
    </source>
</evidence>
<reference evidence="8 9" key="1">
    <citation type="submission" date="2024-06" db="EMBL/GenBank/DDBJ databases">
        <title>A chromosome-level genome assembly of beet webworm, Loxostege sticticalis.</title>
        <authorList>
            <person name="Zhang Y."/>
        </authorList>
    </citation>
    <scope>NUCLEOTIDE SEQUENCE [LARGE SCALE GENOMIC DNA]</scope>
    <source>
        <strain evidence="8">AQ028</strain>
        <tissue evidence="8">Male pupae</tissue>
    </source>
</reference>
<feature type="region of interest" description="Disordered" evidence="5">
    <location>
        <begin position="298"/>
        <end position="319"/>
    </location>
</feature>
<feature type="transmembrane region" description="Helical" evidence="6">
    <location>
        <begin position="376"/>
        <end position="397"/>
    </location>
</feature>
<feature type="transmembrane region" description="Helical" evidence="6">
    <location>
        <begin position="428"/>
        <end position="453"/>
    </location>
</feature>
<accession>A0ABD0T2Z0</accession>
<organism evidence="8 9">
    <name type="scientific">Loxostege sticticalis</name>
    <name type="common">Beet webworm moth</name>
    <dbReference type="NCBI Taxonomy" id="481309"/>
    <lineage>
        <taxon>Eukaryota</taxon>
        <taxon>Metazoa</taxon>
        <taxon>Ecdysozoa</taxon>
        <taxon>Arthropoda</taxon>
        <taxon>Hexapoda</taxon>
        <taxon>Insecta</taxon>
        <taxon>Pterygota</taxon>
        <taxon>Neoptera</taxon>
        <taxon>Endopterygota</taxon>
        <taxon>Lepidoptera</taxon>
        <taxon>Glossata</taxon>
        <taxon>Ditrysia</taxon>
        <taxon>Pyraloidea</taxon>
        <taxon>Crambidae</taxon>
        <taxon>Pyraustinae</taxon>
        <taxon>Loxostege</taxon>
    </lineage>
</organism>